<evidence type="ECO:0000313" key="7">
    <source>
        <dbReference type="Proteomes" id="UP000087766"/>
    </source>
</evidence>
<dbReference type="CDD" id="cd00076">
    <property type="entry name" value="HFD_SF"/>
    <property type="match status" value="1"/>
</dbReference>
<dbReference type="KEGG" id="vra:106764373"/>
<gene>
    <name evidence="8" type="primary">LOC106764373</name>
</gene>
<dbReference type="GO" id="GO:0046982">
    <property type="term" value="F:protein heterodimerization activity"/>
    <property type="evidence" value="ECO:0007669"/>
    <property type="project" value="InterPro"/>
</dbReference>
<dbReference type="OrthoDB" id="436852at2759"/>
<feature type="compositionally biased region" description="Basic and acidic residues" evidence="5">
    <location>
        <begin position="223"/>
        <end position="239"/>
    </location>
</feature>
<evidence type="ECO:0000256" key="5">
    <source>
        <dbReference type="SAM" id="MobiDB-lite"/>
    </source>
</evidence>
<feature type="region of interest" description="Disordered" evidence="5">
    <location>
        <begin position="1"/>
        <end position="32"/>
    </location>
</feature>
<comment type="subcellular location">
    <subcellularLocation>
        <location evidence="1">Nucleus</location>
    </subcellularLocation>
</comment>
<organism evidence="7 8">
    <name type="scientific">Vigna radiata var. radiata</name>
    <name type="common">Mung bean</name>
    <name type="synonym">Phaseolus aureus</name>
    <dbReference type="NCBI Taxonomy" id="3916"/>
    <lineage>
        <taxon>Eukaryota</taxon>
        <taxon>Viridiplantae</taxon>
        <taxon>Streptophyta</taxon>
        <taxon>Embryophyta</taxon>
        <taxon>Tracheophyta</taxon>
        <taxon>Spermatophyta</taxon>
        <taxon>Magnoliopsida</taxon>
        <taxon>eudicotyledons</taxon>
        <taxon>Gunneridae</taxon>
        <taxon>Pentapetalae</taxon>
        <taxon>rosids</taxon>
        <taxon>fabids</taxon>
        <taxon>Fabales</taxon>
        <taxon>Fabaceae</taxon>
        <taxon>Papilionoideae</taxon>
        <taxon>50 kb inversion clade</taxon>
        <taxon>NPAAA clade</taxon>
        <taxon>indigoferoid/millettioid clade</taxon>
        <taxon>Phaseoleae</taxon>
        <taxon>Vigna</taxon>
    </lineage>
</organism>
<feature type="region of interest" description="Disordered" evidence="5">
    <location>
        <begin position="219"/>
        <end position="239"/>
    </location>
</feature>
<keyword evidence="3" id="KW-0804">Transcription</keyword>
<dbReference type="Proteomes" id="UP000087766">
    <property type="component" value="Chromosome 6"/>
</dbReference>
<name>A0A1S3UDN2_VIGRR</name>
<reference evidence="7" key="1">
    <citation type="journal article" date="2014" name="Nat. Commun.">
        <title>Genome sequence of mungbean and insights into evolution within Vigna species.</title>
        <authorList>
            <person name="Kang Y.J."/>
            <person name="Kim S.K."/>
            <person name="Kim M.Y."/>
            <person name="Lestari P."/>
            <person name="Kim K.H."/>
            <person name="Ha B.K."/>
            <person name="Jun T.H."/>
            <person name="Hwang W.J."/>
            <person name="Lee T."/>
            <person name="Lee J."/>
            <person name="Shim S."/>
            <person name="Yoon M.Y."/>
            <person name="Jang Y.E."/>
            <person name="Han K.S."/>
            <person name="Taeprayoon P."/>
            <person name="Yoon N."/>
            <person name="Somta P."/>
            <person name="Tanya P."/>
            <person name="Kim K.S."/>
            <person name="Gwag J.G."/>
            <person name="Moon J.K."/>
            <person name="Lee Y.H."/>
            <person name="Park B.S."/>
            <person name="Bombarely A."/>
            <person name="Doyle J.J."/>
            <person name="Jackson S.A."/>
            <person name="Schafleitner R."/>
            <person name="Srinives P."/>
            <person name="Varshney R.K."/>
            <person name="Lee S.H."/>
        </authorList>
    </citation>
    <scope>NUCLEOTIDE SEQUENCE [LARGE SCALE GENOMIC DNA]</scope>
    <source>
        <strain evidence="7">cv. VC1973A</strain>
    </source>
</reference>
<dbReference type="PANTHER" id="PTHR46338:SF13">
    <property type="entry name" value="TRANSCRIPTION INITIATION FACTOR TFIID SUBUNIT 8-LIKE"/>
    <property type="match status" value="1"/>
</dbReference>
<protein>
    <submittedName>
        <fullName evidence="8">Transcription initiation factor TFIID subunit 8</fullName>
    </submittedName>
</protein>
<evidence type="ECO:0000256" key="1">
    <source>
        <dbReference type="ARBA" id="ARBA00004123"/>
    </source>
</evidence>
<feature type="compositionally biased region" description="Basic residues" evidence="5">
    <location>
        <begin position="16"/>
        <end position="26"/>
    </location>
</feature>
<feature type="domain" description="Bromodomain associated" evidence="6">
    <location>
        <begin position="39"/>
        <end position="115"/>
    </location>
</feature>
<dbReference type="GO" id="GO:0005669">
    <property type="term" value="C:transcription factor TFIID complex"/>
    <property type="evidence" value="ECO:0007669"/>
    <property type="project" value="InterPro"/>
</dbReference>
<dbReference type="RefSeq" id="XP_014504145.1">
    <property type="nucleotide sequence ID" value="XM_014648659.2"/>
</dbReference>
<dbReference type="AlphaFoldDB" id="A0A1S3UDN2"/>
<keyword evidence="4" id="KW-0539">Nucleus</keyword>
<sequence>MNPMLKDSNTKATSKLPRRGKRKKKGLGVTDPQVAENPSKFSFAIAKIAVAQICQSAGFKKSENNALETLTAVSTRYLEAIVRSAASFANASNRTDCNLFDLVNGIHDLCSVQGFPGGSALHKDDLLRSSALREIMNFVNLSDKVPFAKPIQCRNDSDVTIDSGTLMCFSNQTKTHIPGWLPHFPEQNCDQVLVKERKCGEKYWEDSFTVDENSVISQSNHMNGKEGKDTRRELPERRERMKFKIRGEEEKQDGLGVNMMSGVCKGRKRVSWNHYKMNGCIIENNKDEKR</sequence>
<dbReference type="SMART" id="SM00576">
    <property type="entry name" value="BTP"/>
    <property type="match status" value="1"/>
</dbReference>
<dbReference type="InterPro" id="IPR006565">
    <property type="entry name" value="BTP"/>
</dbReference>
<evidence type="ECO:0000313" key="8">
    <source>
        <dbReference type="RefSeq" id="XP_014504145.1"/>
    </source>
</evidence>
<reference evidence="8" key="2">
    <citation type="submission" date="2025-08" db="UniProtKB">
        <authorList>
            <consortium name="RefSeq"/>
        </authorList>
    </citation>
    <scope>IDENTIFICATION</scope>
    <source>
        <tissue evidence="8">Leaf</tissue>
    </source>
</reference>
<dbReference type="InterPro" id="IPR037818">
    <property type="entry name" value="TAF8"/>
</dbReference>
<accession>A0A1S3UDN2</accession>
<proteinExistence type="predicted"/>
<evidence type="ECO:0000259" key="6">
    <source>
        <dbReference type="SMART" id="SM00576"/>
    </source>
</evidence>
<dbReference type="GeneID" id="106764373"/>
<dbReference type="Pfam" id="PF07524">
    <property type="entry name" value="Bromo_TP"/>
    <property type="match status" value="1"/>
</dbReference>
<keyword evidence="2" id="KW-0805">Transcription regulation</keyword>
<evidence type="ECO:0000256" key="4">
    <source>
        <dbReference type="ARBA" id="ARBA00023242"/>
    </source>
</evidence>
<evidence type="ECO:0000256" key="2">
    <source>
        <dbReference type="ARBA" id="ARBA00023015"/>
    </source>
</evidence>
<keyword evidence="7" id="KW-1185">Reference proteome</keyword>
<dbReference type="STRING" id="3916.A0A1S3UDN2"/>
<dbReference type="PANTHER" id="PTHR46338">
    <property type="entry name" value="TRANSCRIPTION INITIATION FACTOR TFIID SUBUNIT 8"/>
    <property type="match status" value="1"/>
</dbReference>
<evidence type="ECO:0000256" key="3">
    <source>
        <dbReference type="ARBA" id="ARBA00023163"/>
    </source>
</evidence>
<dbReference type="Gene3D" id="1.10.20.10">
    <property type="entry name" value="Histone, subunit A"/>
    <property type="match status" value="1"/>
</dbReference>
<dbReference type="InterPro" id="IPR009072">
    <property type="entry name" value="Histone-fold"/>
</dbReference>